<accession>A0ABT8WI99</accession>
<dbReference type="Proteomes" id="UP001176806">
    <property type="component" value="Unassembled WGS sequence"/>
</dbReference>
<dbReference type="RefSeq" id="WP_303299764.1">
    <property type="nucleotide sequence ID" value="NZ_BAABDA010000042.1"/>
</dbReference>
<evidence type="ECO:0000313" key="2">
    <source>
        <dbReference type="Proteomes" id="UP001176806"/>
    </source>
</evidence>
<dbReference type="EMBL" id="JAUOEL010000001">
    <property type="protein sequence ID" value="MDO5972701.1"/>
    <property type="molecule type" value="Genomic_DNA"/>
</dbReference>
<proteinExistence type="predicted"/>
<keyword evidence="2" id="KW-1185">Reference proteome</keyword>
<organism evidence="1 2">
    <name type="scientific">Flavivirga jejuensis</name>
    <dbReference type="NCBI Taxonomy" id="870487"/>
    <lineage>
        <taxon>Bacteria</taxon>
        <taxon>Pseudomonadati</taxon>
        <taxon>Bacteroidota</taxon>
        <taxon>Flavobacteriia</taxon>
        <taxon>Flavobacteriales</taxon>
        <taxon>Flavobacteriaceae</taxon>
        <taxon>Flavivirga</taxon>
    </lineage>
</organism>
<sequence length="84" mass="10014">MAKKDKQLDKLMYCSSSKLMIVTEKNKLKELYCPFYVRAKYSIMGLRKGQKIGVEAVKIDTNHKMVYVIMNRTFYYHHFEIVLN</sequence>
<protein>
    <submittedName>
        <fullName evidence="1">Uncharacterized protein</fullName>
    </submittedName>
</protein>
<reference evidence="1" key="1">
    <citation type="submission" date="2023-07" db="EMBL/GenBank/DDBJ databases">
        <title>Two novel species in the genus Flavivirga.</title>
        <authorList>
            <person name="Kwon K."/>
        </authorList>
    </citation>
    <scope>NUCLEOTIDE SEQUENCE</scope>
    <source>
        <strain evidence="1">KACC 14158</strain>
    </source>
</reference>
<name>A0ABT8WI99_9FLAO</name>
<comment type="caution">
    <text evidence="1">The sequence shown here is derived from an EMBL/GenBank/DDBJ whole genome shotgun (WGS) entry which is preliminary data.</text>
</comment>
<gene>
    <name evidence="1" type="ORF">Q4Q40_00775</name>
</gene>
<evidence type="ECO:0000313" key="1">
    <source>
        <dbReference type="EMBL" id="MDO5972701.1"/>
    </source>
</evidence>